<evidence type="ECO:0000313" key="4">
    <source>
        <dbReference type="Proteomes" id="UP000184501"/>
    </source>
</evidence>
<keyword evidence="2" id="KW-0812">Transmembrane</keyword>
<dbReference type="Proteomes" id="UP000184501">
    <property type="component" value="Unassembled WGS sequence"/>
</dbReference>
<gene>
    <name evidence="3" type="ORF">SAMN05444320_10895</name>
</gene>
<feature type="coiled-coil region" evidence="1">
    <location>
        <begin position="103"/>
        <end position="130"/>
    </location>
</feature>
<protein>
    <submittedName>
        <fullName evidence="3">DivIVA domain-containing protein</fullName>
    </submittedName>
</protein>
<keyword evidence="4" id="KW-1185">Reference proteome</keyword>
<dbReference type="STRING" id="2017.SAMN05444320_10895"/>
<keyword evidence="2" id="KW-1133">Transmembrane helix</keyword>
<feature type="transmembrane region" description="Helical" evidence="2">
    <location>
        <begin position="32"/>
        <end position="54"/>
    </location>
</feature>
<dbReference type="Gene3D" id="6.10.250.660">
    <property type="match status" value="1"/>
</dbReference>
<evidence type="ECO:0000256" key="1">
    <source>
        <dbReference type="SAM" id="Coils"/>
    </source>
</evidence>
<dbReference type="NCBIfam" id="TIGR03544">
    <property type="entry name" value="DivI1A_domain"/>
    <property type="match status" value="1"/>
</dbReference>
<keyword evidence="2" id="KW-0472">Membrane</keyword>
<dbReference type="AlphaFoldDB" id="A0A1M5J223"/>
<dbReference type="EMBL" id="FQVN01000008">
    <property type="protein sequence ID" value="SHG34415.1"/>
    <property type="molecule type" value="Genomic_DNA"/>
</dbReference>
<reference evidence="3 4" key="1">
    <citation type="submission" date="2016-11" db="EMBL/GenBank/DDBJ databases">
        <authorList>
            <person name="Jaros S."/>
            <person name="Januszkiewicz K."/>
            <person name="Wedrychowicz H."/>
        </authorList>
    </citation>
    <scope>NUCLEOTIDE SEQUENCE [LARGE SCALE GENOMIC DNA]</scope>
    <source>
        <strain evidence="3 4">DSM 44523</strain>
    </source>
</reference>
<evidence type="ECO:0000256" key="2">
    <source>
        <dbReference type="SAM" id="Phobius"/>
    </source>
</evidence>
<evidence type="ECO:0000313" key="3">
    <source>
        <dbReference type="EMBL" id="SHG34415.1"/>
    </source>
</evidence>
<keyword evidence="1" id="KW-0175">Coiled coil</keyword>
<sequence>MGPVARTILDRGPPRRRTAVGRACHDLTVTTALIYLVVMIAVAAVVFLLASAVFGRGEELAPLPPGASPTRLPPEDVTGDDVRALRFQQAVRGYRMSEVDWALEHLAGEVDQLRGRIAELEQEIATRTSAE</sequence>
<organism evidence="3 4">
    <name type="scientific">Streptoalloteichus hindustanus</name>
    <dbReference type="NCBI Taxonomy" id="2017"/>
    <lineage>
        <taxon>Bacteria</taxon>
        <taxon>Bacillati</taxon>
        <taxon>Actinomycetota</taxon>
        <taxon>Actinomycetes</taxon>
        <taxon>Pseudonocardiales</taxon>
        <taxon>Pseudonocardiaceae</taxon>
        <taxon>Streptoalloteichus</taxon>
    </lineage>
</organism>
<name>A0A1M5J223_STRHI</name>
<dbReference type="InterPro" id="IPR019933">
    <property type="entry name" value="DivIVA_domain"/>
</dbReference>
<proteinExistence type="predicted"/>
<accession>A0A1M5J223</accession>